<protein>
    <submittedName>
        <fullName evidence="2">Peptidase S10</fullName>
    </submittedName>
</protein>
<keyword evidence="1" id="KW-0732">Signal</keyword>
<dbReference type="Gene3D" id="3.40.50.1820">
    <property type="entry name" value="alpha/beta hydrolase"/>
    <property type="match status" value="1"/>
</dbReference>
<feature type="signal peptide" evidence="1">
    <location>
        <begin position="1"/>
        <end position="23"/>
    </location>
</feature>
<reference evidence="2 3" key="1">
    <citation type="journal article" date="2023" name="Int. J. Syst. Evol. Microbiol.">
        <title>Methylocystis iwaonis sp. nov., a type II methane-oxidizing bacterium from surface soil of a rice paddy field in Japan, and emended description of the genus Methylocystis (ex Whittenbury et al. 1970) Bowman et al. 1993.</title>
        <authorList>
            <person name="Kaise H."/>
            <person name="Sawadogo J.B."/>
            <person name="Alam M.S."/>
            <person name="Ueno C."/>
            <person name="Dianou D."/>
            <person name="Shinjo R."/>
            <person name="Asakawa S."/>
        </authorList>
    </citation>
    <scope>NUCLEOTIDE SEQUENCE [LARGE SCALE GENOMIC DNA]</scope>
    <source>
        <strain evidence="2 3">SS37A-Re</strain>
    </source>
</reference>
<proteinExistence type="predicted"/>
<dbReference type="EMBL" id="AP027142">
    <property type="protein sequence ID" value="BDV35067.1"/>
    <property type="molecule type" value="Genomic_DNA"/>
</dbReference>
<keyword evidence="3" id="KW-1185">Reference proteome</keyword>
<dbReference type="InterPro" id="IPR001563">
    <property type="entry name" value="Peptidase_S10"/>
</dbReference>
<accession>A0ABM8EAQ0</accession>
<organism evidence="2 3">
    <name type="scientific">Methylocystis iwaonis</name>
    <dbReference type="NCBI Taxonomy" id="2885079"/>
    <lineage>
        <taxon>Bacteria</taxon>
        <taxon>Pseudomonadati</taxon>
        <taxon>Pseudomonadota</taxon>
        <taxon>Alphaproteobacteria</taxon>
        <taxon>Hyphomicrobiales</taxon>
        <taxon>Methylocystaceae</taxon>
        <taxon>Methylocystis</taxon>
    </lineage>
</organism>
<feature type="chain" id="PRO_5045154128" evidence="1">
    <location>
        <begin position="24"/>
        <end position="496"/>
    </location>
</feature>
<sequence length="496" mass="53848">MMRFASIALAAALAVCASPLASAESQKHPEEQVVARGLPAEAVTSHIISLQGEQVAFTARAGAIRLRDAKSDAPQADVAYVSYERNGADAAARPVIFVFNGGPGAASAWLGLGALSPWRLRFPADAPSPSRAPVLADNAETWLAFADLVLIDPPGTGYSKLLSDSDDIEKRFFSVDGDAEALAVVMRKWLAARGRLLSPKYIVGESYGAFRAIKVLAPLRERENIGVEGLYLVSPALDFTWLQGGRNLLSYAGLLPSMTAVARGSNGRTELADAETYAAGDYVVDLLKGAKDGQALARMNQSVARFTLLDSHFVSRLGARIDAKSFSRERGRNKQRVSSAYDGGVEGYDPTPFAPVSDWSDPVLETWRTPLGAAMMRLTQEKLAWPIGEARYFILNERIARRWDFGHGGRENAEVVSDLRDALALDPRLRVFVVHGVADLVTPYFATKLMLDQLPAYGDADRVRLIVLKGGHMPYLHDESRAGMRDAARKLVEGQH</sequence>
<dbReference type="Proteomes" id="UP001317629">
    <property type="component" value="Chromosome"/>
</dbReference>
<evidence type="ECO:0000256" key="1">
    <source>
        <dbReference type="SAM" id="SignalP"/>
    </source>
</evidence>
<dbReference type="Pfam" id="PF00450">
    <property type="entry name" value="Peptidase_S10"/>
    <property type="match status" value="1"/>
</dbReference>
<dbReference type="RefSeq" id="WP_281928404.1">
    <property type="nucleotide sequence ID" value="NZ_AP027142.1"/>
</dbReference>
<dbReference type="SUPFAM" id="SSF53474">
    <property type="entry name" value="alpha/beta-Hydrolases"/>
    <property type="match status" value="1"/>
</dbReference>
<evidence type="ECO:0000313" key="2">
    <source>
        <dbReference type="EMBL" id="BDV35067.1"/>
    </source>
</evidence>
<evidence type="ECO:0000313" key="3">
    <source>
        <dbReference type="Proteomes" id="UP001317629"/>
    </source>
</evidence>
<name>A0ABM8EAQ0_9HYPH</name>
<gene>
    <name evidence="2" type="ORF">SS37A_25960</name>
</gene>
<dbReference type="InterPro" id="IPR029058">
    <property type="entry name" value="AB_hydrolase_fold"/>
</dbReference>